<proteinExistence type="predicted"/>
<feature type="compositionally biased region" description="Low complexity" evidence="1">
    <location>
        <begin position="20"/>
        <end position="38"/>
    </location>
</feature>
<protein>
    <recommendedName>
        <fullName evidence="4">DUF4219 domain-containing protein</fullName>
    </recommendedName>
</protein>
<dbReference type="EMBL" id="GL883096">
    <property type="protein sequence ID" value="EGG09846.1"/>
    <property type="molecule type" value="Genomic_DNA"/>
</dbReference>
<sequence length="262" mass="29760">MSSSSENFDISTVDDSQDNSSTVTGGSSTSSSADSFGTVKQSLSDPKSLDDQPGPSDNPESSILNLKMSENTDSRVFGDSIQKYSQIMTNALSKYKVSDDLTDENYTEWSQSLMEVFRSLELHQYVKTKDFQKSTLTPEEQEKTRFNLTTYILNRLDSVNKVRTRNRLTDPEDPSELIYDPYLCWNFLKEYHNRISEDKLETVTRALYSCQIIKTDSLSSFVDKFENLICEFYRLKGELSDAQSARMLLGAIPALEKLLVET</sequence>
<feature type="region of interest" description="Disordered" evidence="1">
    <location>
        <begin position="1"/>
        <end position="63"/>
    </location>
</feature>
<dbReference type="HOGENOM" id="CLU_092868_0_0_1"/>
<dbReference type="GeneID" id="18929644"/>
<reference evidence="3" key="1">
    <citation type="journal article" date="2011" name="Proc. Natl. Acad. Sci. U.S.A.">
        <title>Obligate biotrophy features unraveled by the genomic analysis of rust fungi.</title>
        <authorList>
            <person name="Duplessis S."/>
            <person name="Cuomo C.A."/>
            <person name="Lin Y.-C."/>
            <person name="Aerts A."/>
            <person name="Tisserant E."/>
            <person name="Veneault-Fourrey C."/>
            <person name="Joly D.L."/>
            <person name="Hacquard S."/>
            <person name="Amselem J."/>
            <person name="Cantarel B.L."/>
            <person name="Chiu R."/>
            <person name="Coutinho P.M."/>
            <person name="Feau N."/>
            <person name="Field M."/>
            <person name="Frey P."/>
            <person name="Gelhaye E."/>
            <person name="Goldberg J."/>
            <person name="Grabherr M.G."/>
            <person name="Kodira C.D."/>
            <person name="Kohler A."/>
            <person name="Kuees U."/>
            <person name="Lindquist E.A."/>
            <person name="Lucas S.M."/>
            <person name="Mago R."/>
            <person name="Mauceli E."/>
            <person name="Morin E."/>
            <person name="Murat C."/>
            <person name="Pangilinan J.L."/>
            <person name="Park R."/>
            <person name="Pearson M."/>
            <person name="Quesneville H."/>
            <person name="Rouhier N."/>
            <person name="Sakthikumar S."/>
            <person name="Salamov A.A."/>
            <person name="Schmutz J."/>
            <person name="Selles B."/>
            <person name="Shapiro H."/>
            <person name="Tanguay P."/>
            <person name="Tuskan G.A."/>
            <person name="Henrissat B."/>
            <person name="Van de Peer Y."/>
            <person name="Rouze P."/>
            <person name="Ellis J.G."/>
            <person name="Dodds P.N."/>
            <person name="Schein J.E."/>
            <person name="Zhong S."/>
            <person name="Hamelin R.C."/>
            <person name="Grigoriev I.V."/>
            <person name="Szabo L.J."/>
            <person name="Martin F."/>
        </authorList>
    </citation>
    <scope>NUCLEOTIDE SEQUENCE [LARGE SCALE GENOMIC DNA]</scope>
    <source>
        <strain evidence="3">98AG31 / pathotype 3-4-7</strain>
    </source>
</reference>
<dbReference type="VEuPathDB" id="FungiDB:MELLADRAFT_60980"/>
<name>F4RD59_MELLP</name>
<evidence type="ECO:0000313" key="3">
    <source>
        <dbReference type="Proteomes" id="UP000001072"/>
    </source>
</evidence>
<organism evidence="3">
    <name type="scientific">Melampsora larici-populina (strain 98AG31 / pathotype 3-4-7)</name>
    <name type="common">Poplar leaf rust fungus</name>
    <dbReference type="NCBI Taxonomy" id="747676"/>
    <lineage>
        <taxon>Eukaryota</taxon>
        <taxon>Fungi</taxon>
        <taxon>Dikarya</taxon>
        <taxon>Basidiomycota</taxon>
        <taxon>Pucciniomycotina</taxon>
        <taxon>Pucciniomycetes</taxon>
        <taxon>Pucciniales</taxon>
        <taxon>Melampsoraceae</taxon>
        <taxon>Melampsora</taxon>
    </lineage>
</organism>
<evidence type="ECO:0008006" key="4">
    <source>
        <dbReference type="Google" id="ProtNLM"/>
    </source>
</evidence>
<dbReference type="AlphaFoldDB" id="F4RD59"/>
<gene>
    <name evidence="2" type="ORF">MELLADRAFT_60980</name>
</gene>
<dbReference type="InParanoid" id="F4RD59"/>
<keyword evidence="3" id="KW-1185">Reference proteome</keyword>
<dbReference type="OrthoDB" id="2506674at2759"/>
<feature type="compositionally biased region" description="Polar residues" evidence="1">
    <location>
        <begin position="1"/>
        <end position="14"/>
    </location>
</feature>
<accession>F4RD59</accession>
<dbReference type="KEGG" id="mlr:MELLADRAFT_60980"/>
<evidence type="ECO:0000256" key="1">
    <source>
        <dbReference type="SAM" id="MobiDB-lite"/>
    </source>
</evidence>
<dbReference type="Proteomes" id="UP000001072">
    <property type="component" value="Unassembled WGS sequence"/>
</dbReference>
<evidence type="ECO:0000313" key="2">
    <source>
        <dbReference type="EMBL" id="EGG09846.1"/>
    </source>
</evidence>
<dbReference type="RefSeq" id="XP_007406900.1">
    <property type="nucleotide sequence ID" value="XM_007406838.1"/>
</dbReference>